<sequence length="27" mass="3006">MYSQNIQVNCEKRNSNSCISEVVSATT</sequence>
<reference evidence="1" key="2">
    <citation type="journal article" date="2015" name="Data Brief">
        <title>Shoot transcriptome of the giant reed, Arundo donax.</title>
        <authorList>
            <person name="Barrero R.A."/>
            <person name="Guerrero F.D."/>
            <person name="Moolhuijzen P."/>
            <person name="Goolsby J.A."/>
            <person name="Tidwell J."/>
            <person name="Bellgard S.E."/>
            <person name="Bellgard M.I."/>
        </authorList>
    </citation>
    <scope>NUCLEOTIDE SEQUENCE</scope>
    <source>
        <tissue evidence="1">Shoot tissue taken approximately 20 cm above the soil surface</tissue>
    </source>
</reference>
<name>A0A0A9C587_ARUDO</name>
<proteinExistence type="predicted"/>
<dbReference type="EMBL" id="GBRH01227154">
    <property type="protein sequence ID" value="JAD70741.1"/>
    <property type="molecule type" value="Transcribed_RNA"/>
</dbReference>
<organism evidence="1">
    <name type="scientific">Arundo donax</name>
    <name type="common">Giant reed</name>
    <name type="synonym">Donax arundinaceus</name>
    <dbReference type="NCBI Taxonomy" id="35708"/>
    <lineage>
        <taxon>Eukaryota</taxon>
        <taxon>Viridiplantae</taxon>
        <taxon>Streptophyta</taxon>
        <taxon>Embryophyta</taxon>
        <taxon>Tracheophyta</taxon>
        <taxon>Spermatophyta</taxon>
        <taxon>Magnoliopsida</taxon>
        <taxon>Liliopsida</taxon>
        <taxon>Poales</taxon>
        <taxon>Poaceae</taxon>
        <taxon>PACMAD clade</taxon>
        <taxon>Arundinoideae</taxon>
        <taxon>Arundineae</taxon>
        <taxon>Arundo</taxon>
    </lineage>
</organism>
<dbReference type="AlphaFoldDB" id="A0A0A9C587"/>
<evidence type="ECO:0000313" key="1">
    <source>
        <dbReference type="EMBL" id="JAD70741.1"/>
    </source>
</evidence>
<protein>
    <submittedName>
        <fullName evidence="1">Uncharacterized protein</fullName>
    </submittedName>
</protein>
<reference evidence="1" key="1">
    <citation type="submission" date="2014-09" db="EMBL/GenBank/DDBJ databases">
        <authorList>
            <person name="Magalhaes I.L.F."/>
            <person name="Oliveira U."/>
            <person name="Santos F.R."/>
            <person name="Vidigal T.H.D.A."/>
            <person name="Brescovit A.D."/>
            <person name="Santos A.J."/>
        </authorList>
    </citation>
    <scope>NUCLEOTIDE SEQUENCE</scope>
    <source>
        <tissue evidence="1">Shoot tissue taken approximately 20 cm above the soil surface</tissue>
    </source>
</reference>
<accession>A0A0A9C587</accession>